<dbReference type="EC" id="3.4.24.-" evidence="6"/>
<sequence>MLAGSLELDLNQRPKDPVVTSTVGTRGTDHDNHDALIGVLLKALEEKGCPVDISRHFSCEMCSEAVMGGYDPETNQAVVCQNTAGRFGHYTTGVLSHELIHMYDHCRAKVDFNNLDHLACTEIRAANLMHCSLASSIMDRTSNPIQFRNTHRVRLQHLFLPLFLNPLFADRPLHHGCVLSHELIHMYDHCRAKVDFNNLDHLACTEIRAANLMHCSLASSIMDRTSNPIQFRNTHRVRLQHLFLPLFLNPLCMCRPDVFPVSMVYSIPLRCDRRISNNSVVQKSVIFRNR</sequence>
<gene>
    <name evidence="7" type="ORF">LAZ67_3004269</name>
</gene>
<keyword evidence="2 6" id="KW-0645">Protease</keyword>
<dbReference type="EMBL" id="CP092865">
    <property type="protein sequence ID" value="UYV65405.1"/>
    <property type="molecule type" value="Genomic_DNA"/>
</dbReference>
<dbReference type="InterPro" id="IPR019165">
    <property type="entry name" value="Peptidase_M76_ATP23"/>
</dbReference>
<dbReference type="PANTHER" id="PTHR21711:SF0">
    <property type="entry name" value="MITOCHONDRIAL INNER MEMBRANE PROTEASE ATP23 HOMOLOG"/>
    <property type="match status" value="1"/>
</dbReference>
<proteinExistence type="inferred from homology"/>
<keyword evidence="8" id="KW-1185">Reference proteome</keyword>
<dbReference type="PANTHER" id="PTHR21711">
    <property type="entry name" value="MITOCHONDRIAL INNER MEMBRANE PROTEASE"/>
    <property type="match status" value="1"/>
</dbReference>
<evidence type="ECO:0000256" key="1">
    <source>
        <dbReference type="ARBA" id="ARBA00009915"/>
    </source>
</evidence>
<evidence type="ECO:0000256" key="5">
    <source>
        <dbReference type="ARBA" id="ARBA00023049"/>
    </source>
</evidence>
<evidence type="ECO:0000313" key="8">
    <source>
        <dbReference type="Proteomes" id="UP001235939"/>
    </source>
</evidence>
<evidence type="ECO:0000256" key="3">
    <source>
        <dbReference type="ARBA" id="ARBA00022723"/>
    </source>
</evidence>
<evidence type="ECO:0000313" key="7">
    <source>
        <dbReference type="EMBL" id="UYV65405.1"/>
    </source>
</evidence>
<name>A0ABY6KCL4_9ARAC</name>
<comment type="similarity">
    <text evidence="1 6">Belongs to the peptidase M76 family.</text>
</comment>
<evidence type="ECO:0000256" key="6">
    <source>
        <dbReference type="RuleBase" id="RU364057"/>
    </source>
</evidence>
<reference evidence="7 8" key="1">
    <citation type="submission" date="2022-01" db="EMBL/GenBank/DDBJ databases">
        <title>A chromosomal length assembly of Cordylochernes scorpioides.</title>
        <authorList>
            <person name="Zeh D."/>
            <person name="Zeh J."/>
        </authorList>
    </citation>
    <scope>NUCLEOTIDE SEQUENCE [LARGE SCALE GENOMIC DNA]</scope>
    <source>
        <strain evidence="7">IN4F17</strain>
        <tissue evidence="7">Whole Body</tissue>
    </source>
</reference>
<dbReference type="Proteomes" id="UP001235939">
    <property type="component" value="Chromosome 03"/>
</dbReference>
<keyword evidence="4 6" id="KW-0378">Hydrolase</keyword>
<accession>A0ABY6KCL4</accession>
<protein>
    <recommendedName>
        <fullName evidence="6">Mitochondrial inner membrane protease ATP23</fullName>
        <ecNumber evidence="6">3.4.24.-</ecNumber>
    </recommendedName>
</protein>
<dbReference type="Pfam" id="PF09768">
    <property type="entry name" value="Peptidase_M76"/>
    <property type="match status" value="2"/>
</dbReference>
<keyword evidence="5 6" id="KW-0482">Metalloprotease</keyword>
<evidence type="ECO:0000256" key="2">
    <source>
        <dbReference type="ARBA" id="ARBA00022670"/>
    </source>
</evidence>
<evidence type="ECO:0000256" key="4">
    <source>
        <dbReference type="ARBA" id="ARBA00022801"/>
    </source>
</evidence>
<keyword evidence="3 6" id="KW-0479">Metal-binding</keyword>
<organism evidence="7 8">
    <name type="scientific">Cordylochernes scorpioides</name>
    <dbReference type="NCBI Taxonomy" id="51811"/>
    <lineage>
        <taxon>Eukaryota</taxon>
        <taxon>Metazoa</taxon>
        <taxon>Ecdysozoa</taxon>
        <taxon>Arthropoda</taxon>
        <taxon>Chelicerata</taxon>
        <taxon>Arachnida</taxon>
        <taxon>Pseudoscorpiones</taxon>
        <taxon>Cheliferoidea</taxon>
        <taxon>Chernetidae</taxon>
        <taxon>Cordylochernes</taxon>
    </lineage>
</organism>